<proteinExistence type="predicted"/>
<dbReference type="EMBL" id="WHLY01000002">
    <property type="protein sequence ID" value="MPR35736.1"/>
    <property type="molecule type" value="Genomic_DNA"/>
</dbReference>
<evidence type="ECO:0000313" key="2">
    <source>
        <dbReference type="Proteomes" id="UP000479293"/>
    </source>
</evidence>
<dbReference type="InterPro" id="IPR045767">
    <property type="entry name" value="DUF6134"/>
</dbReference>
<evidence type="ECO:0008006" key="3">
    <source>
        <dbReference type="Google" id="ProtNLM"/>
    </source>
</evidence>
<dbReference type="Proteomes" id="UP000479293">
    <property type="component" value="Unassembled WGS sequence"/>
</dbReference>
<reference evidence="1 2" key="1">
    <citation type="submission" date="2019-10" db="EMBL/GenBank/DDBJ databases">
        <title>Draft Genome Sequence of Cytophagaceae sp. SJW1-29.</title>
        <authorList>
            <person name="Choi A."/>
        </authorList>
    </citation>
    <scope>NUCLEOTIDE SEQUENCE [LARGE SCALE GENOMIC DNA]</scope>
    <source>
        <strain evidence="1 2">SJW1-29</strain>
    </source>
</reference>
<organism evidence="1 2">
    <name type="scientific">Salmonirosea aquatica</name>
    <dbReference type="NCBI Taxonomy" id="2654236"/>
    <lineage>
        <taxon>Bacteria</taxon>
        <taxon>Pseudomonadati</taxon>
        <taxon>Bacteroidota</taxon>
        <taxon>Cytophagia</taxon>
        <taxon>Cytophagales</taxon>
        <taxon>Spirosomataceae</taxon>
        <taxon>Salmonirosea</taxon>
    </lineage>
</organism>
<accession>A0A7C9BEM6</accession>
<gene>
    <name evidence="1" type="ORF">GBK04_20870</name>
</gene>
<dbReference type="RefSeq" id="WP_152763051.1">
    <property type="nucleotide sequence ID" value="NZ_WHLY01000002.1"/>
</dbReference>
<protein>
    <recommendedName>
        <fullName evidence="3">DUF3108 domain-containing protein</fullName>
    </recommendedName>
</protein>
<keyword evidence="2" id="KW-1185">Reference proteome</keyword>
<dbReference type="AlphaFoldDB" id="A0A7C9BEM6"/>
<dbReference type="Pfam" id="PF19630">
    <property type="entry name" value="DUF6134"/>
    <property type="match status" value="1"/>
</dbReference>
<sequence>MLLYERVKKRIILLLVLLLVLLQVPARSQAIIYDILLAGRAVGELTITPSRGSDGSENLRVRGAIDTFLYDVVYVGENRFEKGVLKTALSSQEVNGKLKEKTNTVQTSDIYHVTFADAKSASKETAQVPHPINHTVTSLYYREPVNLKQIYSDRFGKMCPVQKVGTSAYEIVMPDGKKTRYTYADGQCREVQSEIVGFNLIFRIQPGSVRR</sequence>
<comment type="caution">
    <text evidence="1">The sequence shown here is derived from an EMBL/GenBank/DDBJ whole genome shotgun (WGS) entry which is preliminary data.</text>
</comment>
<name>A0A7C9BEM6_9BACT</name>
<evidence type="ECO:0000313" key="1">
    <source>
        <dbReference type="EMBL" id="MPR35736.1"/>
    </source>
</evidence>